<evidence type="ECO:0000313" key="1">
    <source>
        <dbReference type="EMBL" id="ABK78541.1"/>
    </source>
</evidence>
<dbReference type="EnsemblBacteria" id="ABK78541">
    <property type="protein sequence ID" value="ABK78541"/>
    <property type="gene ID" value="CENSYa_1933"/>
</dbReference>
<keyword evidence="2" id="KW-1185">Reference proteome</keyword>
<dbReference type="HOGENOM" id="CLU_3302571_0_0_2"/>
<organism evidence="1 2">
    <name type="scientific">Cenarchaeum symbiosum (strain A)</name>
    <dbReference type="NCBI Taxonomy" id="414004"/>
    <lineage>
        <taxon>Archaea</taxon>
        <taxon>Nitrososphaerota</taxon>
        <taxon>Candidatus Cenarchaeales</taxon>
        <taxon>Candidatus Cenarchaeaceae</taxon>
        <taxon>Candidatus Cenarchaeum</taxon>
    </lineage>
</organism>
<proteinExistence type="predicted"/>
<name>A0RYX4_CENSY</name>
<dbReference type="KEGG" id="csy:CENSYa_1933"/>
<dbReference type="AlphaFoldDB" id="A0RYX4"/>
<dbReference type="STRING" id="414004.CENSYa_1933"/>
<gene>
    <name evidence="1" type="ordered locus">CENSYa_1933</name>
</gene>
<evidence type="ECO:0000313" key="2">
    <source>
        <dbReference type="Proteomes" id="UP000000758"/>
    </source>
</evidence>
<accession>A0RYX4</accession>
<sequence>MSSITVWHLGHNTFSLPGGMRGGIRSYCMDLSVGFRRSA</sequence>
<reference evidence="1 2" key="1">
    <citation type="journal article" date="2006" name="Proc. Natl. Acad. Sci. U.S.A.">
        <title>Genomic analysis of the uncultivated marine crenarchaeote Cenarchaeum symbiosum.</title>
        <authorList>
            <person name="Hallam S.J."/>
            <person name="Konstantinidis K.T."/>
            <person name="Putnam N."/>
            <person name="Schleper C."/>
            <person name="Watanabe Y."/>
            <person name="Sugahara J."/>
            <person name="Preston C."/>
            <person name="de la Torre J."/>
            <person name="Richardson P.M."/>
            <person name="DeLong E.F."/>
        </authorList>
    </citation>
    <scope>NUCLEOTIDE SEQUENCE [LARGE SCALE GENOMIC DNA]</scope>
    <source>
        <strain evidence="2">A</strain>
    </source>
</reference>
<dbReference type="EMBL" id="DP000238">
    <property type="protein sequence ID" value="ABK78541.1"/>
    <property type="molecule type" value="Genomic_DNA"/>
</dbReference>
<dbReference type="Proteomes" id="UP000000758">
    <property type="component" value="Chromosome"/>
</dbReference>
<protein>
    <submittedName>
        <fullName evidence="1">Uncharacterized protein</fullName>
    </submittedName>
</protein>